<evidence type="ECO:0000313" key="4">
    <source>
        <dbReference type="EMBL" id="CAB4811288.1"/>
    </source>
</evidence>
<dbReference type="AlphaFoldDB" id="A0A6J6SU43"/>
<evidence type="ECO:0000313" key="2">
    <source>
        <dbReference type="EMBL" id="CAB4738270.1"/>
    </source>
</evidence>
<proteinExistence type="predicted"/>
<dbReference type="EMBL" id="CAEZZH010000020">
    <property type="protein sequence ID" value="CAB4762805.1"/>
    <property type="molecule type" value="Genomic_DNA"/>
</dbReference>
<reference evidence="2" key="1">
    <citation type="submission" date="2020-05" db="EMBL/GenBank/DDBJ databases">
        <authorList>
            <person name="Chiriac C."/>
            <person name="Salcher M."/>
            <person name="Ghai R."/>
            <person name="Kavagutti S V."/>
        </authorList>
    </citation>
    <scope>NUCLEOTIDE SEQUENCE</scope>
</reference>
<protein>
    <submittedName>
        <fullName evidence="2">Unannotated protein</fullName>
    </submittedName>
</protein>
<evidence type="ECO:0000313" key="6">
    <source>
        <dbReference type="EMBL" id="CAB4962264.1"/>
    </source>
</evidence>
<dbReference type="EMBL" id="CAEZUM010000034">
    <property type="protein sequence ID" value="CAB4600248.1"/>
    <property type="molecule type" value="Genomic_DNA"/>
</dbReference>
<organism evidence="2">
    <name type="scientific">freshwater metagenome</name>
    <dbReference type="NCBI Taxonomy" id="449393"/>
    <lineage>
        <taxon>unclassified sequences</taxon>
        <taxon>metagenomes</taxon>
        <taxon>ecological metagenomes</taxon>
    </lineage>
</organism>
<gene>
    <name evidence="1" type="ORF">UFOPK1824_00649</name>
    <name evidence="2" type="ORF">UFOPK2772_00830</name>
    <name evidence="3" type="ORF">UFOPK2850_01270</name>
    <name evidence="4" type="ORF">UFOPK3027_01348</name>
    <name evidence="5" type="ORF">UFOPK3256_01309</name>
    <name evidence="6" type="ORF">UFOPK3827_01329</name>
    <name evidence="7" type="ORF">UFOPK3982_01107</name>
    <name evidence="8" type="ORF">UFOPK4120_01387</name>
    <name evidence="9" type="ORF">UFOPK4404_01383</name>
</gene>
<dbReference type="EMBL" id="CAEZYT010000046">
    <property type="protein sequence ID" value="CAB4738270.1"/>
    <property type="molecule type" value="Genomic_DNA"/>
</dbReference>
<dbReference type="EMBL" id="CAFBQY010000019">
    <property type="protein sequence ID" value="CAB5076009.1"/>
    <property type="molecule type" value="Genomic_DNA"/>
</dbReference>
<accession>A0A6J6SU43</accession>
<name>A0A6J6SU43_9ZZZZ</name>
<dbReference type="EMBL" id="CAFBNM010000019">
    <property type="protein sequence ID" value="CAB4962264.1"/>
    <property type="molecule type" value="Genomic_DNA"/>
</dbReference>
<evidence type="ECO:0000313" key="5">
    <source>
        <dbReference type="EMBL" id="CAB4844468.1"/>
    </source>
</evidence>
<sequence length="132" mass="14242">MFELLALTAVIYLFINRKKKVRKARGLDAELRELVESTYYSDAMAAEIKGYLLSVVGDDRDGAQKFSDARIAQAQSILDKAGPAAFYWMTEIATQLAVLSAAKINGMGTNVEAELGSVGVTPDAVVRVVVQG</sequence>
<dbReference type="EMBL" id="CAFAAN010000016">
    <property type="protein sequence ID" value="CAB4811288.1"/>
    <property type="molecule type" value="Genomic_DNA"/>
</dbReference>
<evidence type="ECO:0000313" key="9">
    <source>
        <dbReference type="EMBL" id="CAB5076009.1"/>
    </source>
</evidence>
<dbReference type="EMBL" id="CAFAZW010000026">
    <property type="protein sequence ID" value="CAB4844468.1"/>
    <property type="molecule type" value="Genomic_DNA"/>
</dbReference>
<evidence type="ECO:0000313" key="3">
    <source>
        <dbReference type="EMBL" id="CAB4762805.1"/>
    </source>
</evidence>
<dbReference type="EMBL" id="CAFBPO010000024">
    <property type="protein sequence ID" value="CAB5028854.1"/>
    <property type="molecule type" value="Genomic_DNA"/>
</dbReference>
<dbReference type="EMBL" id="CAFBOO010000009">
    <property type="protein sequence ID" value="CAB4990283.1"/>
    <property type="molecule type" value="Genomic_DNA"/>
</dbReference>
<evidence type="ECO:0000313" key="8">
    <source>
        <dbReference type="EMBL" id="CAB5028854.1"/>
    </source>
</evidence>
<evidence type="ECO:0000313" key="7">
    <source>
        <dbReference type="EMBL" id="CAB4990283.1"/>
    </source>
</evidence>
<evidence type="ECO:0000313" key="1">
    <source>
        <dbReference type="EMBL" id="CAB4600248.1"/>
    </source>
</evidence>